<dbReference type="PATRIC" id="fig|1548749.3.peg.1973"/>
<comment type="caution">
    <text evidence="1">The sequence shown here is derived from an EMBL/GenBank/DDBJ whole genome shotgun (WGS) entry which is preliminary data.</text>
</comment>
<proteinExistence type="predicted"/>
<dbReference type="RefSeq" id="WP_062622292.1">
    <property type="nucleotide sequence ID" value="NZ_JRWG01000005.1"/>
</dbReference>
<reference evidence="2" key="1">
    <citation type="submission" date="2014-10" db="EMBL/GenBank/DDBJ databases">
        <title>Genome sequencing of Vitellibacter sp. D-24.</title>
        <authorList>
            <person name="Thevarajoo S."/>
            <person name="Selvaratnam C."/>
            <person name="Goh K.M."/>
            <person name="Chong C.S."/>
        </authorList>
    </citation>
    <scope>NUCLEOTIDE SEQUENCE [LARGE SCALE GENOMIC DNA]</scope>
    <source>
        <strain evidence="2">D-24</strain>
    </source>
</reference>
<organism evidence="1 2">
    <name type="scientific">Aequorivita aquimaris</name>
    <dbReference type="NCBI Taxonomy" id="1548749"/>
    <lineage>
        <taxon>Bacteria</taxon>
        <taxon>Pseudomonadati</taxon>
        <taxon>Bacteroidota</taxon>
        <taxon>Flavobacteriia</taxon>
        <taxon>Flavobacteriales</taxon>
        <taxon>Flavobacteriaceae</taxon>
        <taxon>Aequorivita</taxon>
    </lineage>
</organism>
<accession>A0A137RGZ4</accession>
<sequence length="50" mass="5825">MKKKFFKFLSKVNSKLLPSFTKKGVELEKASKLQMAIFAYKLWVTKNALD</sequence>
<dbReference type="AlphaFoldDB" id="A0A137RGZ4"/>
<dbReference type="Proteomes" id="UP000070138">
    <property type="component" value="Unassembled WGS sequence"/>
</dbReference>
<dbReference type="OrthoDB" id="1448648at2"/>
<keyword evidence="2" id="KW-1185">Reference proteome</keyword>
<dbReference type="STRING" id="1548749.LS48_09375"/>
<gene>
    <name evidence="1" type="ORF">LS48_09375</name>
</gene>
<reference evidence="1 2" key="2">
    <citation type="journal article" date="2016" name="Int. J. Syst. Evol. Microbiol.">
        <title>Vitellibacter aquimaris sp. nov., a marine bacterium isolated from seawater.</title>
        <authorList>
            <person name="Thevarajoo S."/>
            <person name="Selvaratnam C."/>
            <person name="Goh K.M."/>
            <person name="Hong K.W."/>
            <person name="Chan X.Y."/>
            <person name="Chan K.G."/>
            <person name="Chong C.S."/>
        </authorList>
    </citation>
    <scope>NUCLEOTIDE SEQUENCE [LARGE SCALE GENOMIC DNA]</scope>
    <source>
        <strain evidence="1 2">D-24</strain>
    </source>
</reference>
<protein>
    <submittedName>
        <fullName evidence="1">SsrA-binding protein</fullName>
    </submittedName>
</protein>
<name>A0A137RGZ4_9FLAO</name>
<evidence type="ECO:0000313" key="2">
    <source>
        <dbReference type="Proteomes" id="UP000070138"/>
    </source>
</evidence>
<evidence type="ECO:0000313" key="1">
    <source>
        <dbReference type="EMBL" id="KXN98760.1"/>
    </source>
</evidence>
<dbReference type="EMBL" id="JRWG01000005">
    <property type="protein sequence ID" value="KXN98760.1"/>
    <property type="molecule type" value="Genomic_DNA"/>
</dbReference>